<sequence>MIADPRAEVKPPGHAVAAHVMLTRAGQLVLLARRAGTGYADGLWALPAGHVEADETPLECARREAYEELGVRADPDDLEFACLMFRPSKLARVEVIFRLAQWRGSPVNNEPEKCSEIAWHPMGRLPSDTLGYTGVIVNRVLRGMTYVEYGWNDDEPEVCLLRDLKARN</sequence>
<organism evidence="6 7">
    <name type="scientific">Jiangella alkaliphila</name>
    <dbReference type="NCBI Taxonomy" id="419479"/>
    <lineage>
        <taxon>Bacteria</taxon>
        <taxon>Bacillati</taxon>
        <taxon>Actinomycetota</taxon>
        <taxon>Actinomycetes</taxon>
        <taxon>Jiangellales</taxon>
        <taxon>Jiangellaceae</taxon>
        <taxon>Jiangella</taxon>
    </lineage>
</organism>
<dbReference type="EMBL" id="LT629791">
    <property type="protein sequence ID" value="SDU79939.1"/>
    <property type="molecule type" value="Genomic_DNA"/>
</dbReference>
<reference evidence="7" key="1">
    <citation type="submission" date="2016-10" db="EMBL/GenBank/DDBJ databases">
        <authorList>
            <person name="Varghese N."/>
            <person name="Submissions S."/>
        </authorList>
    </citation>
    <scope>NUCLEOTIDE SEQUENCE [LARGE SCALE GENOMIC DNA]</scope>
    <source>
        <strain evidence="7">DSM 45079</strain>
    </source>
</reference>
<dbReference type="PROSITE" id="PS51462">
    <property type="entry name" value="NUDIX"/>
    <property type="match status" value="1"/>
</dbReference>
<dbReference type="PROSITE" id="PS00893">
    <property type="entry name" value="NUDIX_BOX"/>
    <property type="match status" value="1"/>
</dbReference>
<keyword evidence="7" id="KW-1185">Reference proteome</keyword>
<dbReference type="InterPro" id="IPR000086">
    <property type="entry name" value="NUDIX_hydrolase_dom"/>
</dbReference>
<comment type="cofactor">
    <cofactor evidence="1">
        <name>Mg(2+)</name>
        <dbReference type="ChEBI" id="CHEBI:18420"/>
    </cofactor>
</comment>
<dbReference type="InterPro" id="IPR020084">
    <property type="entry name" value="NUDIX_hydrolase_CS"/>
</dbReference>
<dbReference type="AlphaFoldDB" id="A0A1H2LG99"/>
<feature type="domain" description="Nudix hydrolase" evidence="5">
    <location>
        <begin position="11"/>
        <end position="142"/>
    </location>
</feature>
<evidence type="ECO:0000256" key="2">
    <source>
        <dbReference type="ARBA" id="ARBA00005582"/>
    </source>
</evidence>
<dbReference type="STRING" id="419479.SAMN04488563_6092"/>
<dbReference type="SUPFAM" id="SSF55811">
    <property type="entry name" value="Nudix"/>
    <property type="match status" value="1"/>
</dbReference>
<comment type="similarity">
    <text evidence="2 4">Belongs to the Nudix hydrolase family.</text>
</comment>
<evidence type="ECO:0000256" key="4">
    <source>
        <dbReference type="RuleBase" id="RU003476"/>
    </source>
</evidence>
<dbReference type="InterPro" id="IPR020476">
    <property type="entry name" value="Nudix_hydrolase"/>
</dbReference>
<protein>
    <submittedName>
        <fullName evidence="6">ADP-ribose pyrophosphatase YjhB, NUDIX family</fullName>
    </submittedName>
</protein>
<dbReference type="Pfam" id="PF00293">
    <property type="entry name" value="NUDIX"/>
    <property type="match status" value="1"/>
</dbReference>
<dbReference type="Gene3D" id="3.90.79.10">
    <property type="entry name" value="Nucleoside Triphosphate Pyrophosphohydrolase"/>
    <property type="match status" value="1"/>
</dbReference>
<dbReference type="PANTHER" id="PTHR43046:SF16">
    <property type="entry name" value="ADP-RIBOSE PYROPHOSPHATASE YJHB-RELATED"/>
    <property type="match status" value="1"/>
</dbReference>
<dbReference type="PRINTS" id="PR00502">
    <property type="entry name" value="NUDIXFAMILY"/>
</dbReference>
<evidence type="ECO:0000313" key="7">
    <source>
        <dbReference type="Proteomes" id="UP000182977"/>
    </source>
</evidence>
<keyword evidence="3 4" id="KW-0378">Hydrolase</keyword>
<evidence type="ECO:0000259" key="5">
    <source>
        <dbReference type="PROSITE" id="PS51462"/>
    </source>
</evidence>
<evidence type="ECO:0000256" key="1">
    <source>
        <dbReference type="ARBA" id="ARBA00001946"/>
    </source>
</evidence>
<dbReference type="InterPro" id="IPR015797">
    <property type="entry name" value="NUDIX_hydrolase-like_dom_sf"/>
</dbReference>
<accession>A0A1H2LG99</accession>
<dbReference type="GO" id="GO:0016787">
    <property type="term" value="F:hydrolase activity"/>
    <property type="evidence" value="ECO:0007669"/>
    <property type="project" value="UniProtKB-KW"/>
</dbReference>
<dbReference type="RefSeq" id="WP_269149020.1">
    <property type="nucleotide sequence ID" value="NZ_LBMC01000089.1"/>
</dbReference>
<evidence type="ECO:0000313" key="6">
    <source>
        <dbReference type="EMBL" id="SDU79939.1"/>
    </source>
</evidence>
<proteinExistence type="inferred from homology"/>
<dbReference type="PANTHER" id="PTHR43046">
    <property type="entry name" value="GDP-MANNOSE MANNOSYL HYDROLASE"/>
    <property type="match status" value="1"/>
</dbReference>
<name>A0A1H2LG99_9ACTN</name>
<dbReference type="Proteomes" id="UP000182977">
    <property type="component" value="Chromosome I"/>
</dbReference>
<dbReference type="CDD" id="cd04683">
    <property type="entry name" value="NUDIX_Hydrolase"/>
    <property type="match status" value="1"/>
</dbReference>
<evidence type="ECO:0000256" key="3">
    <source>
        <dbReference type="ARBA" id="ARBA00022801"/>
    </source>
</evidence>
<gene>
    <name evidence="6" type="ORF">SAMN04488563_6092</name>
</gene>